<sequence length="45" mass="5347">MIKPFSFSFSTMLEILIAGFCFFLNCLDQSLLCYFLFPCFCKLFR</sequence>
<feature type="transmembrane region" description="Helical" evidence="1">
    <location>
        <begin position="15"/>
        <end position="37"/>
    </location>
</feature>
<organism evidence="2">
    <name type="scientific">Rhizophora mucronata</name>
    <name type="common">Asiatic mangrove</name>
    <dbReference type="NCBI Taxonomy" id="61149"/>
    <lineage>
        <taxon>Eukaryota</taxon>
        <taxon>Viridiplantae</taxon>
        <taxon>Streptophyta</taxon>
        <taxon>Embryophyta</taxon>
        <taxon>Tracheophyta</taxon>
        <taxon>Spermatophyta</taxon>
        <taxon>Magnoliopsida</taxon>
        <taxon>eudicotyledons</taxon>
        <taxon>Gunneridae</taxon>
        <taxon>Pentapetalae</taxon>
        <taxon>rosids</taxon>
        <taxon>fabids</taxon>
        <taxon>Malpighiales</taxon>
        <taxon>Rhizophoraceae</taxon>
        <taxon>Rhizophora</taxon>
    </lineage>
</organism>
<proteinExistence type="predicted"/>
<keyword evidence="1" id="KW-0812">Transmembrane</keyword>
<keyword evidence="1" id="KW-1133">Transmembrane helix</keyword>
<dbReference type="AlphaFoldDB" id="A0A2P2P6M4"/>
<protein>
    <submittedName>
        <fullName evidence="2">Uncharacterized protein</fullName>
    </submittedName>
</protein>
<keyword evidence="1" id="KW-0472">Membrane</keyword>
<evidence type="ECO:0000256" key="1">
    <source>
        <dbReference type="SAM" id="Phobius"/>
    </source>
</evidence>
<dbReference type="EMBL" id="GGEC01069855">
    <property type="protein sequence ID" value="MBX50339.1"/>
    <property type="molecule type" value="Transcribed_RNA"/>
</dbReference>
<evidence type="ECO:0000313" key="2">
    <source>
        <dbReference type="EMBL" id="MBX50339.1"/>
    </source>
</evidence>
<reference evidence="2" key="1">
    <citation type="submission" date="2018-02" db="EMBL/GenBank/DDBJ databases">
        <title>Rhizophora mucronata_Transcriptome.</title>
        <authorList>
            <person name="Meera S.P."/>
            <person name="Sreeshan A."/>
            <person name="Augustine A."/>
        </authorList>
    </citation>
    <scope>NUCLEOTIDE SEQUENCE</scope>
    <source>
        <tissue evidence="2">Leaf</tissue>
    </source>
</reference>
<name>A0A2P2P6M4_RHIMU</name>
<accession>A0A2P2P6M4</accession>